<keyword evidence="3 6" id="KW-1133">Transmembrane helix</keyword>
<dbReference type="RefSeq" id="WP_071062298.1">
    <property type="nucleotide sequence ID" value="NZ_MAXA01000136.1"/>
</dbReference>
<dbReference type="InterPro" id="IPR051788">
    <property type="entry name" value="MFS_Transporter"/>
</dbReference>
<accession>A0A1S1QI91</accession>
<comment type="caution">
    <text evidence="7">The sequence shown here is derived from an EMBL/GenBank/DDBJ whole genome shotgun (WGS) entry which is preliminary data.</text>
</comment>
<evidence type="ECO:0000256" key="5">
    <source>
        <dbReference type="SAM" id="MobiDB-lite"/>
    </source>
</evidence>
<feature type="transmembrane region" description="Helical" evidence="6">
    <location>
        <begin position="426"/>
        <end position="448"/>
    </location>
</feature>
<keyword evidence="8" id="KW-1185">Reference proteome</keyword>
<keyword evidence="2 6" id="KW-0812">Transmembrane</keyword>
<dbReference type="PANTHER" id="PTHR23514:SF13">
    <property type="entry name" value="INNER MEMBRANE PROTEIN YBJJ"/>
    <property type="match status" value="1"/>
</dbReference>
<feature type="transmembrane region" description="Helical" evidence="6">
    <location>
        <begin position="372"/>
        <end position="392"/>
    </location>
</feature>
<feature type="transmembrane region" description="Helical" evidence="6">
    <location>
        <begin position="125"/>
        <end position="143"/>
    </location>
</feature>
<feature type="transmembrane region" description="Helical" evidence="6">
    <location>
        <begin position="74"/>
        <end position="94"/>
    </location>
</feature>
<dbReference type="Gene3D" id="1.20.1250.20">
    <property type="entry name" value="MFS general substrate transporter like domains"/>
    <property type="match status" value="2"/>
</dbReference>
<feature type="transmembrane region" description="Helical" evidence="6">
    <location>
        <begin position="164"/>
        <end position="183"/>
    </location>
</feature>
<proteinExistence type="predicted"/>
<keyword evidence="4 6" id="KW-0472">Membrane</keyword>
<feature type="transmembrane region" description="Helical" evidence="6">
    <location>
        <begin position="101"/>
        <end position="119"/>
    </location>
</feature>
<feature type="transmembrane region" description="Helical" evidence="6">
    <location>
        <begin position="302"/>
        <end position="319"/>
    </location>
</feature>
<protein>
    <submittedName>
        <fullName evidence="7">MFS transporter</fullName>
    </submittedName>
</protein>
<dbReference type="Proteomes" id="UP000179769">
    <property type="component" value="Unassembled WGS sequence"/>
</dbReference>
<organism evidence="7 8">
    <name type="scientific">Parafrankia soli</name>
    <dbReference type="NCBI Taxonomy" id="2599596"/>
    <lineage>
        <taxon>Bacteria</taxon>
        <taxon>Bacillati</taxon>
        <taxon>Actinomycetota</taxon>
        <taxon>Actinomycetes</taxon>
        <taxon>Frankiales</taxon>
        <taxon>Frankiaceae</taxon>
        <taxon>Parafrankia</taxon>
    </lineage>
</organism>
<feature type="region of interest" description="Disordered" evidence="5">
    <location>
        <begin position="262"/>
        <end position="285"/>
    </location>
</feature>
<feature type="transmembrane region" description="Helical" evidence="6">
    <location>
        <begin position="468"/>
        <end position="489"/>
    </location>
</feature>
<dbReference type="OrthoDB" id="151222at2"/>
<comment type="subcellular location">
    <subcellularLocation>
        <location evidence="1">Membrane</location>
        <topology evidence="1">Multi-pass membrane protein</topology>
    </subcellularLocation>
</comment>
<evidence type="ECO:0000256" key="1">
    <source>
        <dbReference type="ARBA" id="ARBA00004141"/>
    </source>
</evidence>
<feature type="transmembrane region" description="Helical" evidence="6">
    <location>
        <begin position="339"/>
        <end position="360"/>
    </location>
</feature>
<dbReference type="InterPro" id="IPR036259">
    <property type="entry name" value="MFS_trans_sf"/>
</dbReference>
<gene>
    <name evidence="7" type="ORF">BBK14_15395</name>
</gene>
<dbReference type="SUPFAM" id="SSF103473">
    <property type="entry name" value="MFS general substrate transporter"/>
    <property type="match status" value="1"/>
</dbReference>
<feature type="transmembrane region" description="Helical" evidence="6">
    <location>
        <begin position="37"/>
        <end position="54"/>
    </location>
</feature>
<sequence length="519" mass="51722">MSTRRMGAEPVADGSGWAAVDMAWTAAQWRRLRRARVATMVVFFFLALLLAAWAPRIPQVKDALALGDGELGLALLGAPVGAIVTLWGAGVLVSRLGSVPVIRFSLVAYATLGLVIIAATGPLSLFAALALLSGASCALDLSANAQAAAVEHRFGRRIMMMVHAAWTAGALVGAGLGAAAAAIELPLSIQFSVLGALTVAGALPLTGWMLRGDGSRESASTGFVVSDAAADELDGADGEVETGDSAVGARDGVVGAGAETHARPATSMLPPPPATGLSPASAVPAPPPAPAARPVTAVTPRALLPFVPLSVIAFASFLGEGAAADWSAVYLTDVTGASAGVAGIGYVAFMACMLVVRLVGDRAVETFGIRRVVRPLALTAAVMFAVALASGATRTGTALGIVGFAVLGAGLACVIPAAFSAAARAANLVGLPAGAVIAVVSSVGYAGWLTGPPLIGGLAELVGLRGALWSVVAFTCAIALFAGTLAGPARSSWTSGERGTSAPSRRSVPPRPQGSADMS</sequence>
<feature type="transmembrane region" description="Helical" evidence="6">
    <location>
        <begin position="398"/>
        <end position="419"/>
    </location>
</feature>
<dbReference type="GO" id="GO:0016020">
    <property type="term" value="C:membrane"/>
    <property type="evidence" value="ECO:0007669"/>
    <property type="project" value="UniProtKB-SubCell"/>
</dbReference>
<evidence type="ECO:0000313" key="7">
    <source>
        <dbReference type="EMBL" id="OHV34498.1"/>
    </source>
</evidence>
<feature type="region of interest" description="Disordered" evidence="5">
    <location>
        <begin position="488"/>
        <end position="519"/>
    </location>
</feature>
<dbReference type="EMBL" id="MAXA01000136">
    <property type="protein sequence ID" value="OHV34498.1"/>
    <property type="molecule type" value="Genomic_DNA"/>
</dbReference>
<reference evidence="8" key="1">
    <citation type="submission" date="2016-07" db="EMBL/GenBank/DDBJ databases">
        <title>Frankia sp. NRRL B-16219 Genome sequencing.</title>
        <authorList>
            <person name="Ghodhbane-Gtari F."/>
            <person name="Swanson E."/>
            <person name="Gueddou A."/>
            <person name="Louati M."/>
            <person name="Nouioui I."/>
            <person name="Hezbri K."/>
            <person name="Abebe-Akele F."/>
            <person name="Simpson S."/>
            <person name="Morris K."/>
            <person name="Thomas K."/>
            <person name="Gtari M."/>
            <person name="Tisa L.S."/>
        </authorList>
    </citation>
    <scope>NUCLEOTIDE SEQUENCE [LARGE SCALE GENOMIC DNA]</scope>
    <source>
        <strain evidence="8">NRRL B-16219</strain>
    </source>
</reference>
<evidence type="ECO:0000313" key="8">
    <source>
        <dbReference type="Proteomes" id="UP000179769"/>
    </source>
</evidence>
<evidence type="ECO:0000256" key="6">
    <source>
        <dbReference type="SAM" id="Phobius"/>
    </source>
</evidence>
<feature type="transmembrane region" description="Helical" evidence="6">
    <location>
        <begin position="189"/>
        <end position="210"/>
    </location>
</feature>
<dbReference type="PANTHER" id="PTHR23514">
    <property type="entry name" value="BYPASS OF STOP CODON PROTEIN 6"/>
    <property type="match status" value="1"/>
</dbReference>
<evidence type="ECO:0000256" key="4">
    <source>
        <dbReference type="ARBA" id="ARBA00023136"/>
    </source>
</evidence>
<evidence type="ECO:0000256" key="2">
    <source>
        <dbReference type="ARBA" id="ARBA00022692"/>
    </source>
</evidence>
<dbReference type="AlphaFoldDB" id="A0A1S1QI91"/>
<evidence type="ECO:0000256" key="3">
    <source>
        <dbReference type="ARBA" id="ARBA00022989"/>
    </source>
</evidence>
<name>A0A1S1QI91_9ACTN</name>